<dbReference type="PROSITE" id="PS50262">
    <property type="entry name" value="G_PROTEIN_RECEP_F1_2"/>
    <property type="match status" value="1"/>
</dbReference>
<feature type="transmembrane region" description="Helical" evidence="11">
    <location>
        <begin position="225"/>
        <end position="253"/>
    </location>
</feature>
<dbReference type="KEGG" id="sdu:111236052"/>
<dbReference type="GO" id="GO:0006954">
    <property type="term" value="P:inflammatory response"/>
    <property type="evidence" value="ECO:0007669"/>
    <property type="project" value="TreeGrafter"/>
</dbReference>
<comment type="subcellular location">
    <subcellularLocation>
        <location evidence="1">Cell membrane</location>
        <topology evidence="1">Multi-pass membrane protein</topology>
    </subcellularLocation>
</comment>
<evidence type="ECO:0000313" key="14">
    <source>
        <dbReference type="Proteomes" id="UP000261420"/>
    </source>
</evidence>
<dbReference type="InterPro" id="IPR000276">
    <property type="entry name" value="GPCR_Rhodpsn"/>
</dbReference>
<keyword evidence="2" id="KW-1003">Cell membrane</keyword>
<dbReference type="GeneTree" id="ENSGT01050000244902"/>
<dbReference type="PROSITE" id="PS00237">
    <property type="entry name" value="G_PROTEIN_RECEP_F1_1"/>
    <property type="match status" value="1"/>
</dbReference>
<feature type="domain" description="G-protein coupled receptors family 1 profile" evidence="12">
    <location>
        <begin position="70"/>
        <end position="328"/>
    </location>
</feature>
<dbReference type="Pfam" id="PF00001">
    <property type="entry name" value="7tm_1"/>
    <property type="match status" value="1"/>
</dbReference>
<keyword evidence="6 11" id="KW-0472">Membrane</keyword>
<feature type="transmembrane region" description="Helical" evidence="11">
    <location>
        <begin position="133"/>
        <end position="155"/>
    </location>
</feature>
<organism evidence="13 14">
    <name type="scientific">Seriola dumerili</name>
    <name type="common">Greater amberjack</name>
    <name type="synonym">Caranx dumerili</name>
    <dbReference type="NCBI Taxonomy" id="41447"/>
    <lineage>
        <taxon>Eukaryota</taxon>
        <taxon>Metazoa</taxon>
        <taxon>Chordata</taxon>
        <taxon>Craniata</taxon>
        <taxon>Vertebrata</taxon>
        <taxon>Euteleostomi</taxon>
        <taxon>Actinopterygii</taxon>
        <taxon>Neopterygii</taxon>
        <taxon>Teleostei</taxon>
        <taxon>Neoteleostei</taxon>
        <taxon>Acanthomorphata</taxon>
        <taxon>Carangaria</taxon>
        <taxon>Carangiformes</taxon>
        <taxon>Carangidae</taxon>
        <taxon>Seriola</taxon>
    </lineage>
</organism>
<dbReference type="Gene3D" id="1.20.1070.10">
    <property type="entry name" value="Rhodopsin 7-helix transmembrane proteins"/>
    <property type="match status" value="1"/>
</dbReference>
<dbReference type="GO" id="GO:0071380">
    <property type="term" value="P:cellular response to prostaglandin E stimulus"/>
    <property type="evidence" value="ECO:0007669"/>
    <property type="project" value="TreeGrafter"/>
</dbReference>
<evidence type="ECO:0000256" key="6">
    <source>
        <dbReference type="ARBA" id="ARBA00023136"/>
    </source>
</evidence>
<dbReference type="Ensembl" id="ENSSDUT00000001301.1">
    <property type="protein sequence ID" value="ENSSDUP00000001249.1"/>
    <property type="gene ID" value="ENSSDUG00000001016.1"/>
</dbReference>
<keyword evidence="3 10" id="KW-0812">Transmembrane</keyword>
<dbReference type="PRINTS" id="PR00856">
    <property type="entry name" value="PRSTNOIDIPR"/>
</dbReference>
<dbReference type="OMA" id="NDNITCH"/>
<dbReference type="Proteomes" id="UP000261420">
    <property type="component" value="Unplaced"/>
</dbReference>
<dbReference type="GO" id="GO:0005886">
    <property type="term" value="C:plasma membrane"/>
    <property type="evidence" value="ECO:0007669"/>
    <property type="project" value="UniProtKB-SubCell"/>
</dbReference>
<evidence type="ECO:0000256" key="9">
    <source>
        <dbReference type="ARBA" id="ARBA00023224"/>
    </source>
</evidence>
<name>A0A3B4T5B9_SERDU</name>
<evidence type="ECO:0000256" key="2">
    <source>
        <dbReference type="ARBA" id="ARBA00022475"/>
    </source>
</evidence>
<dbReference type="PRINTS" id="PR00237">
    <property type="entry name" value="GPCRRHODOPSN"/>
</dbReference>
<comment type="similarity">
    <text evidence="10">Belongs to the G-protein coupled receptor 1 family.</text>
</comment>
<evidence type="ECO:0000313" key="13">
    <source>
        <dbReference type="Ensembl" id="ENSSDUP00000001249.1"/>
    </source>
</evidence>
<dbReference type="AlphaFoldDB" id="A0A3B4T5B9"/>
<keyword evidence="9 10" id="KW-0807">Transducer</keyword>
<feature type="transmembrane region" description="Helical" evidence="11">
    <location>
        <begin position="317"/>
        <end position="335"/>
    </location>
</feature>
<evidence type="ECO:0000256" key="8">
    <source>
        <dbReference type="ARBA" id="ARBA00023180"/>
    </source>
</evidence>
<dbReference type="GeneID" id="111236052"/>
<reference evidence="13" key="1">
    <citation type="submission" date="2025-08" db="UniProtKB">
        <authorList>
            <consortium name="Ensembl"/>
        </authorList>
    </citation>
    <scope>IDENTIFICATION</scope>
</reference>
<dbReference type="InterPro" id="IPR017452">
    <property type="entry name" value="GPCR_Rhodpsn_7TM"/>
</dbReference>
<feature type="transmembrane region" description="Helical" evidence="11">
    <location>
        <begin position="58"/>
        <end position="78"/>
    </location>
</feature>
<evidence type="ECO:0000259" key="12">
    <source>
        <dbReference type="PROSITE" id="PS50262"/>
    </source>
</evidence>
<dbReference type="InterPro" id="IPR008365">
    <property type="entry name" value="Prostanoid_rcpt"/>
</dbReference>
<feature type="transmembrane region" description="Helical" evidence="11">
    <location>
        <begin position="175"/>
        <end position="196"/>
    </location>
</feature>
<dbReference type="STRING" id="41447.ENSSDUP00000001249"/>
<keyword evidence="7 10" id="KW-0675">Receptor</keyword>
<keyword evidence="8" id="KW-0325">Glycoprotein</keyword>
<dbReference type="GO" id="GO:0007189">
    <property type="term" value="P:adenylate cyclase-activating G protein-coupled receptor signaling pathway"/>
    <property type="evidence" value="ECO:0007669"/>
    <property type="project" value="TreeGrafter"/>
</dbReference>
<dbReference type="PRINTS" id="PR01788">
    <property type="entry name" value="PROSTANOIDR"/>
</dbReference>
<dbReference type="GO" id="GO:0004957">
    <property type="term" value="F:prostaglandin E receptor activity"/>
    <property type="evidence" value="ECO:0007669"/>
    <property type="project" value="Ensembl"/>
</dbReference>
<protein>
    <submittedName>
        <fullName evidence="13">Prostaglandin E receptor 2b (subtype EP2)</fullName>
    </submittedName>
</protein>
<feature type="transmembrane region" description="Helical" evidence="11">
    <location>
        <begin position="274"/>
        <end position="297"/>
    </location>
</feature>
<dbReference type="PANTHER" id="PTHR11866:SF8">
    <property type="entry name" value="PROSTAGLANDIN E2 RECEPTOR EP2 SUBTYPE"/>
    <property type="match status" value="1"/>
</dbReference>
<keyword evidence="14" id="KW-1185">Reference proteome</keyword>
<evidence type="ECO:0000256" key="10">
    <source>
        <dbReference type="RuleBase" id="RU000688"/>
    </source>
</evidence>
<dbReference type="InterPro" id="IPR000370">
    <property type="entry name" value="Prostglndn_IP_rcpt"/>
</dbReference>
<accession>A0A3B4T5B9</accession>
<evidence type="ECO:0000256" key="5">
    <source>
        <dbReference type="ARBA" id="ARBA00023040"/>
    </source>
</evidence>
<dbReference type="SUPFAM" id="SSF81321">
    <property type="entry name" value="Family A G protein-coupled receptor-like"/>
    <property type="match status" value="1"/>
</dbReference>
<evidence type="ECO:0000256" key="1">
    <source>
        <dbReference type="ARBA" id="ARBA00004651"/>
    </source>
</evidence>
<evidence type="ECO:0000256" key="3">
    <source>
        <dbReference type="ARBA" id="ARBA00022692"/>
    </source>
</evidence>
<dbReference type="CTD" id="570410"/>
<sequence>MRGGAKPELCGCSVCASRPPPIFTGFVPAPVLFMSTENNSTDYYRCHHIVDVESGQPITSAVMFSAGVVGNIMALVLLEVRRRRTSPSLYHVLVTALLMTDLLGSVSVSPVVLSAYAQRKTLVGMSANAEVCSYFGFNMTFLSLSTLAILCVMALERYLSIGHPYFYERHLSKRCGYVTIALIYLACVIFCIAPFLGFGEYVQYCPGTWCFLDMSHAEVKGQVYIGFYASFILIVTSTTVVCNIAVLLLLVMMYRRRVSAHSASRSMTEEVEHLLPLAIITVVFICCTLPLVLRVYVNLTGSHEERHAADLRALRLLSFHSILNPWVFIILRPSLLKILWRKLHKPQGSTFMRGKTLNARSKQRGGGGCNPRSRKMRMTVDMDVDKSLSECGVKKG</sequence>
<feature type="transmembrane region" description="Helical" evidence="11">
    <location>
        <begin position="90"/>
        <end position="113"/>
    </location>
</feature>
<keyword evidence="5 10" id="KW-0297">G-protein coupled receptor</keyword>
<evidence type="ECO:0000256" key="7">
    <source>
        <dbReference type="ARBA" id="ARBA00023170"/>
    </source>
</evidence>
<reference evidence="13" key="2">
    <citation type="submission" date="2025-09" db="UniProtKB">
        <authorList>
            <consortium name="Ensembl"/>
        </authorList>
    </citation>
    <scope>IDENTIFICATION</scope>
</reference>
<proteinExistence type="inferred from homology"/>
<evidence type="ECO:0000256" key="4">
    <source>
        <dbReference type="ARBA" id="ARBA00022989"/>
    </source>
</evidence>
<dbReference type="RefSeq" id="XP_022620384.1">
    <property type="nucleotide sequence ID" value="XM_022764663.1"/>
</dbReference>
<keyword evidence="4 11" id="KW-1133">Transmembrane helix</keyword>
<dbReference type="PANTHER" id="PTHR11866">
    <property type="entry name" value="G-PROTEIN COUPLED RECEPTOR FAMILY 1 MEMBER"/>
    <property type="match status" value="1"/>
</dbReference>
<evidence type="ECO:0000256" key="11">
    <source>
        <dbReference type="SAM" id="Phobius"/>
    </source>
</evidence>
<dbReference type="GO" id="GO:0007204">
    <property type="term" value="P:positive regulation of cytosolic calcium ion concentration"/>
    <property type="evidence" value="ECO:0007669"/>
    <property type="project" value="TreeGrafter"/>
</dbReference>